<keyword evidence="4" id="KW-0804">Transcription</keyword>
<keyword evidence="5" id="KW-0539">Nucleus</keyword>
<dbReference type="InterPro" id="IPR036576">
    <property type="entry name" value="WRKY_dom_sf"/>
</dbReference>
<keyword evidence="9" id="KW-1185">Reference proteome</keyword>
<feature type="region of interest" description="Disordered" evidence="6">
    <location>
        <begin position="16"/>
        <end position="42"/>
    </location>
</feature>
<keyword evidence="2" id="KW-0805">Transcription regulation</keyword>
<dbReference type="PANTHER" id="PTHR31429">
    <property type="entry name" value="WRKY TRANSCRIPTION FACTOR 36-RELATED"/>
    <property type="match status" value="1"/>
</dbReference>
<evidence type="ECO:0000256" key="3">
    <source>
        <dbReference type="ARBA" id="ARBA00023125"/>
    </source>
</evidence>
<organism evidence="8 9">
    <name type="scientific">Canna indica</name>
    <name type="common">Indian-shot</name>
    <dbReference type="NCBI Taxonomy" id="4628"/>
    <lineage>
        <taxon>Eukaryota</taxon>
        <taxon>Viridiplantae</taxon>
        <taxon>Streptophyta</taxon>
        <taxon>Embryophyta</taxon>
        <taxon>Tracheophyta</taxon>
        <taxon>Spermatophyta</taxon>
        <taxon>Magnoliopsida</taxon>
        <taxon>Liliopsida</taxon>
        <taxon>Zingiberales</taxon>
        <taxon>Cannaceae</taxon>
        <taxon>Canna</taxon>
    </lineage>
</organism>
<dbReference type="SMART" id="SM00774">
    <property type="entry name" value="WRKY"/>
    <property type="match status" value="1"/>
</dbReference>
<reference evidence="8 9" key="1">
    <citation type="submission" date="2023-10" db="EMBL/GenBank/DDBJ databases">
        <title>Chromosome-scale genome assembly provides insights into flower coloration mechanisms of Canna indica.</title>
        <authorList>
            <person name="Li C."/>
        </authorList>
    </citation>
    <scope>NUCLEOTIDE SEQUENCE [LARGE SCALE GENOMIC DNA]</scope>
    <source>
        <tissue evidence="8">Flower</tissue>
    </source>
</reference>
<evidence type="ECO:0000313" key="8">
    <source>
        <dbReference type="EMBL" id="WOL08638.1"/>
    </source>
</evidence>
<dbReference type="EMBL" id="CP136894">
    <property type="protein sequence ID" value="WOL08638.1"/>
    <property type="molecule type" value="Genomic_DNA"/>
</dbReference>
<dbReference type="InterPro" id="IPR003657">
    <property type="entry name" value="WRKY_dom"/>
</dbReference>
<name>A0AAQ3QGQ4_9LILI</name>
<feature type="domain" description="WRKY" evidence="7">
    <location>
        <begin position="203"/>
        <end position="269"/>
    </location>
</feature>
<sequence>MQWRRERPDGGWFAARRDAVETGEKRRRVREGGERDGWRKGGGVGEGVRRLWNVETLRRERAERRRVREGAINASHLPSSQLLMDSNRTNHSSLGLDLTVGGLPPSPERSPRGPQSCPLLLEESFSRKQKDIVEAQLNQISEENKWLTEMLRNVLTNRLLDHSSSPKMKRVDCEDDDEACKRVRSGYHMCNTSKVYAKSDPTNSTSVVQDGYQWRKCGQKVTRDNPFPRAYFRCSFAPSCPVKKKVQRSAEDRSLLVATYEGQHNHKLPSQEEVCGNAAAAPSSINVSSSSPSMERIELPKLKSLLVEKMASSLTKDPNFIAGIASAISE</sequence>
<dbReference type="GO" id="GO:0005634">
    <property type="term" value="C:nucleus"/>
    <property type="evidence" value="ECO:0007669"/>
    <property type="project" value="UniProtKB-SubCell"/>
</dbReference>
<dbReference type="PANTHER" id="PTHR31429:SF3">
    <property type="entry name" value="WRKY TRANSCRIPTION FACTOR 40-RELATED"/>
    <property type="match status" value="1"/>
</dbReference>
<dbReference type="Gene3D" id="2.20.25.80">
    <property type="entry name" value="WRKY domain"/>
    <property type="match status" value="1"/>
</dbReference>
<dbReference type="GO" id="GO:0043565">
    <property type="term" value="F:sequence-specific DNA binding"/>
    <property type="evidence" value="ECO:0007669"/>
    <property type="project" value="InterPro"/>
</dbReference>
<dbReference type="Proteomes" id="UP001327560">
    <property type="component" value="Chromosome 5"/>
</dbReference>
<dbReference type="GO" id="GO:0003700">
    <property type="term" value="F:DNA-binding transcription factor activity"/>
    <property type="evidence" value="ECO:0007669"/>
    <property type="project" value="InterPro"/>
</dbReference>
<dbReference type="InterPro" id="IPR044810">
    <property type="entry name" value="WRKY_plant"/>
</dbReference>
<protein>
    <submittedName>
        <fullName evidence="8">WRKY transcription factor WRKY76</fullName>
    </submittedName>
</protein>
<comment type="subcellular location">
    <subcellularLocation>
        <location evidence="1">Nucleus</location>
    </subcellularLocation>
</comment>
<dbReference type="Pfam" id="PF03106">
    <property type="entry name" value="WRKY"/>
    <property type="match status" value="1"/>
</dbReference>
<feature type="compositionally biased region" description="Basic and acidic residues" evidence="6">
    <location>
        <begin position="16"/>
        <end position="39"/>
    </location>
</feature>
<gene>
    <name evidence="8" type="ORF">Cni_G17391</name>
</gene>
<evidence type="ECO:0000259" key="7">
    <source>
        <dbReference type="PROSITE" id="PS50811"/>
    </source>
</evidence>
<dbReference type="PROSITE" id="PS50811">
    <property type="entry name" value="WRKY"/>
    <property type="match status" value="1"/>
</dbReference>
<proteinExistence type="predicted"/>
<keyword evidence="3" id="KW-0238">DNA-binding</keyword>
<evidence type="ECO:0000256" key="1">
    <source>
        <dbReference type="ARBA" id="ARBA00004123"/>
    </source>
</evidence>
<dbReference type="AlphaFoldDB" id="A0AAQ3QGQ4"/>
<evidence type="ECO:0000256" key="4">
    <source>
        <dbReference type="ARBA" id="ARBA00023163"/>
    </source>
</evidence>
<accession>A0AAQ3QGQ4</accession>
<evidence type="ECO:0000313" key="9">
    <source>
        <dbReference type="Proteomes" id="UP001327560"/>
    </source>
</evidence>
<dbReference type="SUPFAM" id="SSF118290">
    <property type="entry name" value="WRKY DNA-binding domain"/>
    <property type="match status" value="1"/>
</dbReference>
<evidence type="ECO:0000256" key="5">
    <source>
        <dbReference type="ARBA" id="ARBA00023242"/>
    </source>
</evidence>
<evidence type="ECO:0000256" key="2">
    <source>
        <dbReference type="ARBA" id="ARBA00023015"/>
    </source>
</evidence>
<evidence type="ECO:0000256" key="6">
    <source>
        <dbReference type="SAM" id="MobiDB-lite"/>
    </source>
</evidence>